<dbReference type="Proteomes" id="UP000678228">
    <property type="component" value="Unassembled WGS sequence"/>
</dbReference>
<evidence type="ECO:0000256" key="6">
    <source>
        <dbReference type="SAM" id="Phobius"/>
    </source>
</evidence>
<feature type="transmembrane region" description="Helical" evidence="6">
    <location>
        <begin position="41"/>
        <end position="63"/>
    </location>
</feature>
<accession>A0A941AQT6</accession>
<keyword evidence="2" id="KW-1003">Cell membrane</keyword>
<evidence type="ECO:0000256" key="3">
    <source>
        <dbReference type="ARBA" id="ARBA00022692"/>
    </source>
</evidence>
<dbReference type="InterPro" id="IPR027379">
    <property type="entry name" value="CLS_N"/>
</dbReference>
<keyword evidence="4 6" id="KW-1133">Transmembrane helix</keyword>
<protein>
    <submittedName>
        <fullName evidence="8">PLDc N-terminal domain-containing protein</fullName>
    </submittedName>
</protein>
<evidence type="ECO:0000256" key="5">
    <source>
        <dbReference type="ARBA" id="ARBA00023136"/>
    </source>
</evidence>
<dbReference type="AlphaFoldDB" id="A0A941AQT6"/>
<keyword evidence="9" id="KW-1185">Reference proteome</keyword>
<gene>
    <name evidence="8" type="ORF">J7W16_18780</name>
</gene>
<evidence type="ECO:0000259" key="7">
    <source>
        <dbReference type="Pfam" id="PF13396"/>
    </source>
</evidence>
<keyword evidence="5 6" id="KW-0472">Membrane</keyword>
<evidence type="ECO:0000256" key="4">
    <source>
        <dbReference type="ARBA" id="ARBA00022989"/>
    </source>
</evidence>
<evidence type="ECO:0000313" key="9">
    <source>
        <dbReference type="Proteomes" id="UP000678228"/>
    </source>
</evidence>
<feature type="domain" description="Cardiolipin synthase N-terminal" evidence="7">
    <location>
        <begin position="19"/>
        <end position="64"/>
    </location>
</feature>
<dbReference type="EMBL" id="JAGKSQ010000010">
    <property type="protein sequence ID" value="MBP3953172.1"/>
    <property type="molecule type" value="Genomic_DNA"/>
</dbReference>
<reference evidence="8" key="1">
    <citation type="submission" date="2021-03" db="EMBL/GenBank/DDBJ databases">
        <title>Bacillus suaedae sp. nov., isolated from Suaeda aralocaspica.</title>
        <authorList>
            <person name="Lei R.F.R."/>
        </authorList>
    </citation>
    <scope>NUCLEOTIDE SEQUENCE</scope>
    <source>
        <strain evidence="8">YZJH907-2</strain>
    </source>
</reference>
<proteinExistence type="predicted"/>
<comment type="subcellular location">
    <subcellularLocation>
        <location evidence="1">Cell membrane</location>
        <topology evidence="1">Multi-pass membrane protein</topology>
    </subcellularLocation>
</comment>
<comment type="caution">
    <text evidence="8">The sequence shown here is derived from an EMBL/GenBank/DDBJ whole genome shotgun (WGS) entry which is preliminary data.</text>
</comment>
<dbReference type="GO" id="GO:0005886">
    <property type="term" value="C:plasma membrane"/>
    <property type="evidence" value="ECO:0007669"/>
    <property type="project" value="UniProtKB-SubCell"/>
</dbReference>
<sequence>MDLIFASSIILLLILGGFILNILTSIWCYRDARRNGRSTEYALIILVATLFFPFIGFLVYLIIRKDRY</sequence>
<name>A0A941AQT6_9BACI</name>
<organism evidence="8 9">
    <name type="scientific">Halalkalibacter suaedae</name>
    <dbReference type="NCBI Taxonomy" id="2822140"/>
    <lineage>
        <taxon>Bacteria</taxon>
        <taxon>Bacillati</taxon>
        <taxon>Bacillota</taxon>
        <taxon>Bacilli</taxon>
        <taxon>Bacillales</taxon>
        <taxon>Bacillaceae</taxon>
        <taxon>Halalkalibacter</taxon>
    </lineage>
</organism>
<evidence type="ECO:0000313" key="8">
    <source>
        <dbReference type="EMBL" id="MBP3953172.1"/>
    </source>
</evidence>
<evidence type="ECO:0000256" key="2">
    <source>
        <dbReference type="ARBA" id="ARBA00022475"/>
    </source>
</evidence>
<feature type="transmembrane region" description="Helical" evidence="6">
    <location>
        <begin position="6"/>
        <end position="29"/>
    </location>
</feature>
<keyword evidence="3 6" id="KW-0812">Transmembrane</keyword>
<dbReference type="Pfam" id="PF13396">
    <property type="entry name" value="PLDc_N"/>
    <property type="match status" value="1"/>
</dbReference>
<evidence type="ECO:0000256" key="1">
    <source>
        <dbReference type="ARBA" id="ARBA00004651"/>
    </source>
</evidence>